<evidence type="ECO:0000313" key="2">
    <source>
        <dbReference type="Proteomes" id="UP000322667"/>
    </source>
</evidence>
<reference evidence="1 2" key="1">
    <citation type="submission" date="2019-07" db="EMBL/GenBank/DDBJ databases">
        <title>WGS assembly of Gossypium tomentosum.</title>
        <authorList>
            <person name="Chen Z.J."/>
            <person name="Sreedasyam A."/>
            <person name="Ando A."/>
            <person name="Song Q."/>
            <person name="De L."/>
            <person name="Hulse-Kemp A."/>
            <person name="Ding M."/>
            <person name="Ye W."/>
            <person name="Kirkbride R."/>
            <person name="Jenkins J."/>
            <person name="Plott C."/>
            <person name="Lovell J."/>
            <person name="Lin Y.-M."/>
            <person name="Vaughn R."/>
            <person name="Liu B."/>
            <person name="Li W."/>
            <person name="Simpson S."/>
            <person name="Scheffler B."/>
            <person name="Saski C."/>
            <person name="Grover C."/>
            <person name="Hu G."/>
            <person name="Conover J."/>
            <person name="Carlson J."/>
            <person name="Shu S."/>
            <person name="Boston L."/>
            <person name="Williams M."/>
            <person name="Peterson D."/>
            <person name="Mcgee K."/>
            <person name="Jones D."/>
            <person name="Wendel J."/>
            <person name="Stelly D."/>
            <person name="Grimwood J."/>
            <person name="Schmutz J."/>
        </authorList>
    </citation>
    <scope>NUCLEOTIDE SEQUENCE [LARGE SCALE GENOMIC DNA]</scope>
    <source>
        <strain evidence="1">7179.01</strain>
    </source>
</reference>
<gene>
    <name evidence="1" type="ORF">ES332_D05G279800v1</name>
</gene>
<protein>
    <submittedName>
        <fullName evidence="1">Uncharacterized protein</fullName>
    </submittedName>
</protein>
<accession>A0A5D2L0B9</accession>
<keyword evidence="2" id="KW-1185">Reference proteome</keyword>
<organism evidence="1 2">
    <name type="scientific">Gossypium tomentosum</name>
    <name type="common">Hawaiian cotton</name>
    <name type="synonym">Gossypium sandvicense</name>
    <dbReference type="NCBI Taxonomy" id="34277"/>
    <lineage>
        <taxon>Eukaryota</taxon>
        <taxon>Viridiplantae</taxon>
        <taxon>Streptophyta</taxon>
        <taxon>Embryophyta</taxon>
        <taxon>Tracheophyta</taxon>
        <taxon>Spermatophyta</taxon>
        <taxon>Magnoliopsida</taxon>
        <taxon>eudicotyledons</taxon>
        <taxon>Gunneridae</taxon>
        <taxon>Pentapetalae</taxon>
        <taxon>rosids</taxon>
        <taxon>malvids</taxon>
        <taxon>Malvales</taxon>
        <taxon>Malvaceae</taxon>
        <taxon>Malvoideae</taxon>
        <taxon>Gossypium</taxon>
    </lineage>
</organism>
<proteinExistence type="predicted"/>
<sequence>MPFGLLYCPNTGLLRCGQIRHFLCFSVNFLIPSIFRALFCRPKQTCVLQMQRVKMNPKYLQINPQENLSNSIKEERRTQQPTKAANDGAHFAPHFVYLLDFVAE</sequence>
<evidence type="ECO:0000313" key="1">
    <source>
        <dbReference type="EMBL" id="TYH72788.1"/>
    </source>
</evidence>
<dbReference type="EMBL" id="CM017627">
    <property type="protein sequence ID" value="TYH72788.1"/>
    <property type="molecule type" value="Genomic_DNA"/>
</dbReference>
<name>A0A5D2L0B9_GOSTO</name>
<dbReference type="Proteomes" id="UP000322667">
    <property type="component" value="Chromosome D05"/>
</dbReference>
<dbReference type="AlphaFoldDB" id="A0A5D2L0B9"/>